<feature type="region of interest" description="Disordered" evidence="1">
    <location>
        <begin position="173"/>
        <end position="195"/>
    </location>
</feature>
<evidence type="ECO:0000313" key="3">
    <source>
        <dbReference type="Proteomes" id="UP000053989"/>
    </source>
</evidence>
<protein>
    <submittedName>
        <fullName evidence="2">Uncharacterized protein</fullName>
    </submittedName>
</protein>
<keyword evidence="3" id="KW-1185">Reference proteome</keyword>
<organism evidence="2 3">
    <name type="scientific">Scleroderma citrinum Foug A</name>
    <dbReference type="NCBI Taxonomy" id="1036808"/>
    <lineage>
        <taxon>Eukaryota</taxon>
        <taxon>Fungi</taxon>
        <taxon>Dikarya</taxon>
        <taxon>Basidiomycota</taxon>
        <taxon>Agaricomycotina</taxon>
        <taxon>Agaricomycetes</taxon>
        <taxon>Agaricomycetidae</taxon>
        <taxon>Boletales</taxon>
        <taxon>Sclerodermatineae</taxon>
        <taxon>Sclerodermataceae</taxon>
        <taxon>Scleroderma</taxon>
    </lineage>
</organism>
<sequence length="224" mass="23945">MAMEKTHSSSLLGTDFTDDYILLPPQEGGGHHEPSPSIMITPTQLCQKIKATTQNTGLIHEASFRRSFVPSTETSADVLQSSDGDNPFLSEPLIKAVSNTHGNTSITKNIEGDNTPWSSQLKPHMIVSSLNTLTIKAASNAHTDTSIGKHTGEFVEISSLLKPSTMVIPFNTLLQGSSKPPPEQSAPSPHIPVKSAHGLAPLSALNKLGFEPAQSVNEPIHSRL</sequence>
<name>A0A0C3D194_9AGAM</name>
<proteinExistence type="predicted"/>
<dbReference type="Proteomes" id="UP000053989">
    <property type="component" value="Unassembled WGS sequence"/>
</dbReference>
<dbReference type="AlphaFoldDB" id="A0A0C3D194"/>
<dbReference type="EMBL" id="KN822645">
    <property type="protein sequence ID" value="KIM50169.1"/>
    <property type="molecule type" value="Genomic_DNA"/>
</dbReference>
<accession>A0A0C3D194</accession>
<evidence type="ECO:0000256" key="1">
    <source>
        <dbReference type="SAM" id="MobiDB-lite"/>
    </source>
</evidence>
<reference evidence="2 3" key="1">
    <citation type="submission" date="2014-04" db="EMBL/GenBank/DDBJ databases">
        <authorList>
            <consortium name="DOE Joint Genome Institute"/>
            <person name="Kuo A."/>
            <person name="Kohler A."/>
            <person name="Nagy L.G."/>
            <person name="Floudas D."/>
            <person name="Copeland A."/>
            <person name="Barry K.W."/>
            <person name="Cichocki N."/>
            <person name="Veneault-Fourrey C."/>
            <person name="LaButti K."/>
            <person name="Lindquist E.A."/>
            <person name="Lipzen A."/>
            <person name="Lundell T."/>
            <person name="Morin E."/>
            <person name="Murat C."/>
            <person name="Sun H."/>
            <person name="Tunlid A."/>
            <person name="Henrissat B."/>
            <person name="Grigoriev I.V."/>
            <person name="Hibbett D.S."/>
            <person name="Martin F."/>
            <person name="Nordberg H.P."/>
            <person name="Cantor M.N."/>
            <person name="Hua S.X."/>
        </authorList>
    </citation>
    <scope>NUCLEOTIDE SEQUENCE [LARGE SCALE GENOMIC DNA]</scope>
    <source>
        <strain evidence="2 3">Foug A</strain>
    </source>
</reference>
<gene>
    <name evidence="2" type="ORF">SCLCIDRAFT_34584</name>
</gene>
<evidence type="ECO:0000313" key="2">
    <source>
        <dbReference type="EMBL" id="KIM50169.1"/>
    </source>
</evidence>
<dbReference type="InParanoid" id="A0A0C3D194"/>
<dbReference type="HOGENOM" id="CLU_1235684_0_0_1"/>
<reference evidence="3" key="2">
    <citation type="submission" date="2015-01" db="EMBL/GenBank/DDBJ databases">
        <title>Evolutionary Origins and Diversification of the Mycorrhizal Mutualists.</title>
        <authorList>
            <consortium name="DOE Joint Genome Institute"/>
            <consortium name="Mycorrhizal Genomics Consortium"/>
            <person name="Kohler A."/>
            <person name="Kuo A."/>
            <person name="Nagy L.G."/>
            <person name="Floudas D."/>
            <person name="Copeland A."/>
            <person name="Barry K.W."/>
            <person name="Cichocki N."/>
            <person name="Veneault-Fourrey C."/>
            <person name="LaButti K."/>
            <person name="Lindquist E.A."/>
            <person name="Lipzen A."/>
            <person name="Lundell T."/>
            <person name="Morin E."/>
            <person name="Murat C."/>
            <person name="Riley R."/>
            <person name="Ohm R."/>
            <person name="Sun H."/>
            <person name="Tunlid A."/>
            <person name="Henrissat B."/>
            <person name="Grigoriev I.V."/>
            <person name="Hibbett D.S."/>
            <person name="Martin F."/>
        </authorList>
    </citation>
    <scope>NUCLEOTIDE SEQUENCE [LARGE SCALE GENOMIC DNA]</scope>
    <source>
        <strain evidence="3">Foug A</strain>
    </source>
</reference>